<feature type="compositionally biased region" description="Polar residues" evidence="1">
    <location>
        <begin position="26"/>
        <end position="36"/>
    </location>
</feature>
<feature type="compositionally biased region" description="Basic and acidic residues" evidence="1">
    <location>
        <begin position="277"/>
        <end position="294"/>
    </location>
</feature>
<dbReference type="Pfam" id="PF10539">
    <property type="entry name" value="Dev_Cell_Death"/>
    <property type="match status" value="1"/>
</dbReference>
<feature type="compositionally biased region" description="Basic and acidic residues" evidence="1">
    <location>
        <begin position="260"/>
        <end position="269"/>
    </location>
</feature>
<accession>A0ABY9C435</accession>
<evidence type="ECO:0000313" key="3">
    <source>
        <dbReference type="EMBL" id="WJZ88910.1"/>
    </source>
</evidence>
<feature type="compositionally biased region" description="Basic residues" evidence="1">
    <location>
        <begin position="89"/>
        <end position="103"/>
    </location>
</feature>
<feature type="compositionally biased region" description="Basic and acidic residues" evidence="1">
    <location>
        <begin position="104"/>
        <end position="123"/>
    </location>
</feature>
<sequence>MENVKDKGKTSKPQSETNALAKKSEIQATTFETMETNVEEAIVVPNNKNKEEVTKERDSKEENAKKKVKTDMRMSKEAKSGGKVERNSTKKKKVMKTKKTSKKKTLEDTSAKATKEADKPESSKKKADSFGMIFMCSSKTKKDCYHYKVLGLPASKKQVVQKIYKGMRLFLFDFDLRLMYGIYKATGPGGYNIEPKAFKSSFPSQVRFSVLEDCLPLAEEKFKKVIKDNYYKKNKFNCELNSDQVKNLCKLFQAASKGPKSKDSGRSLRGEGCTASDRQRRTQLGREEERHPVLHEDRLYKEPPALYEREVYTSPRASRPLHAPLPLPPAAAIPPPSYAYKRPLEMEVYRREPLLGGYDRQHLDLEMRRQDDIEYRDPYVRYREPPFSHDLIYSGGRSSGYHPPAGLRPEYYPPAVPSSKHHPPAGLRPEYYPAGPSSEHRPPAGLRPEYYPPVGPLSEHRPPAGLRPEYYPPAGPSSEHHPPAGPPLEYYTLAGPSSEYLSAGWQPEYLHLRSSYR</sequence>
<feature type="region of interest" description="Disordered" evidence="1">
    <location>
        <begin position="256"/>
        <end position="294"/>
    </location>
</feature>
<gene>
    <name evidence="3" type="ORF">VitviT2T_008171</name>
</gene>
<dbReference type="EMBL" id="CP126653">
    <property type="protein sequence ID" value="WJZ88909.1"/>
    <property type="molecule type" value="Genomic_DNA"/>
</dbReference>
<evidence type="ECO:0000256" key="1">
    <source>
        <dbReference type="SAM" id="MobiDB-lite"/>
    </source>
</evidence>
<evidence type="ECO:0000313" key="4">
    <source>
        <dbReference type="Proteomes" id="UP001227230"/>
    </source>
</evidence>
<dbReference type="PANTHER" id="PTHR46444:SF11">
    <property type="entry name" value="DCD DOMAIN-CONTAINING PROTEIN"/>
    <property type="match status" value="1"/>
</dbReference>
<feature type="domain" description="DCD" evidence="2">
    <location>
        <begin position="127"/>
        <end position="254"/>
    </location>
</feature>
<feature type="compositionally biased region" description="Basic and acidic residues" evidence="1">
    <location>
        <begin position="48"/>
        <end position="88"/>
    </location>
</feature>
<organism evidence="3 4">
    <name type="scientific">Vitis vinifera</name>
    <name type="common">Grape</name>
    <dbReference type="NCBI Taxonomy" id="29760"/>
    <lineage>
        <taxon>Eukaryota</taxon>
        <taxon>Viridiplantae</taxon>
        <taxon>Streptophyta</taxon>
        <taxon>Embryophyta</taxon>
        <taxon>Tracheophyta</taxon>
        <taxon>Spermatophyta</taxon>
        <taxon>Magnoliopsida</taxon>
        <taxon>eudicotyledons</taxon>
        <taxon>Gunneridae</taxon>
        <taxon>Pentapetalae</taxon>
        <taxon>rosids</taxon>
        <taxon>Vitales</taxon>
        <taxon>Vitaceae</taxon>
        <taxon>Viteae</taxon>
        <taxon>Vitis</taxon>
    </lineage>
</organism>
<dbReference type="SMART" id="SM00767">
    <property type="entry name" value="DCD"/>
    <property type="match status" value="1"/>
</dbReference>
<dbReference type="InterPro" id="IPR013989">
    <property type="entry name" value="Dev_and_cell_death_domain"/>
</dbReference>
<dbReference type="EMBL" id="CP126653">
    <property type="protein sequence ID" value="WJZ88910.1"/>
    <property type="molecule type" value="Genomic_DNA"/>
</dbReference>
<dbReference type="PROSITE" id="PS51222">
    <property type="entry name" value="DCD"/>
    <property type="match status" value="1"/>
</dbReference>
<keyword evidence="4" id="KW-1185">Reference proteome</keyword>
<reference evidence="3 4" key="1">
    <citation type="journal article" date="2023" name="Hortic Res">
        <title>The complete reference genome for grapevine (Vitis vinifera L.) genetics and breeding.</title>
        <authorList>
            <person name="Shi X."/>
            <person name="Cao S."/>
            <person name="Wang X."/>
            <person name="Huang S."/>
            <person name="Wang Y."/>
            <person name="Liu Z."/>
            <person name="Liu W."/>
            <person name="Leng X."/>
            <person name="Peng Y."/>
            <person name="Wang N."/>
            <person name="Wang Y."/>
            <person name="Ma Z."/>
            <person name="Xu X."/>
            <person name="Zhang F."/>
            <person name="Xue H."/>
            <person name="Zhong H."/>
            <person name="Wang Y."/>
            <person name="Zhang K."/>
            <person name="Velt A."/>
            <person name="Avia K."/>
            <person name="Holtgrawe D."/>
            <person name="Grimplet J."/>
            <person name="Matus J.T."/>
            <person name="Ware D."/>
            <person name="Wu X."/>
            <person name="Wang H."/>
            <person name="Liu C."/>
            <person name="Fang Y."/>
            <person name="Rustenholz C."/>
            <person name="Cheng Z."/>
            <person name="Xiao H."/>
            <person name="Zhou Y."/>
        </authorList>
    </citation>
    <scope>NUCLEOTIDE SEQUENCE [LARGE SCALE GENOMIC DNA]</scope>
    <source>
        <strain evidence="4">cv. Pinot noir / PN40024</strain>
        <tissue evidence="3">Leaf</tissue>
    </source>
</reference>
<evidence type="ECO:0000259" key="2">
    <source>
        <dbReference type="PROSITE" id="PS51222"/>
    </source>
</evidence>
<proteinExistence type="predicted"/>
<dbReference type="PANTHER" id="PTHR46444">
    <property type="entry name" value="DCD (DEVELOPMENT AND CELL DEATH) DOMAIN PROTEIN-RELATED"/>
    <property type="match status" value="1"/>
</dbReference>
<name>A0ABY9C435_VITVI</name>
<feature type="region of interest" description="Disordered" evidence="1">
    <location>
        <begin position="391"/>
        <end position="493"/>
    </location>
</feature>
<protein>
    <recommendedName>
        <fullName evidence="2">DCD domain-containing protein</fullName>
    </recommendedName>
</protein>
<feature type="region of interest" description="Disordered" evidence="1">
    <location>
        <begin position="1"/>
        <end position="123"/>
    </location>
</feature>
<dbReference type="Proteomes" id="UP001227230">
    <property type="component" value="Chromosome 6"/>
</dbReference>